<reference evidence="1" key="2">
    <citation type="submission" date="2020-09" db="EMBL/GenBank/DDBJ databases">
        <authorList>
            <person name="Sun Q."/>
            <person name="Ohkuma M."/>
        </authorList>
    </citation>
    <scope>NUCLEOTIDE SEQUENCE</scope>
    <source>
        <strain evidence="1">JCM 4790</strain>
    </source>
</reference>
<evidence type="ECO:0000313" key="1">
    <source>
        <dbReference type="EMBL" id="GGY03069.1"/>
    </source>
</evidence>
<dbReference type="EMBL" id="BMVU01000049">
    <property type="protein sequence ID" value="GGY03069.1"/>
    <property type="molecule type" value="Genomic_DNA"/>
</dbReference>
<comment type="caution">
    <text evidence="1">The sequence shown here is derived from an EMBL/GenBank/DDBJ whole genome shotgun (WGS) entry which is preliminary data.</text>
</comment>
<protein>
    <recommendedName>
        <fullName evidence="3">Transposase</fullName>
    </recommendedName>
</protein>
<reference evidence="1" key="1">
    <citation type="journal article" date="2014" name="Int. J. Syst. Evol. Microbiol.">
        <title>Complete genome sequence of Corynebacterium casei LMG S-19264T (=DSM 44701T), isolated from a smear-ripened cheese.</title>
        <authorList>
            <consortium name="US DOE Joint Genome Institute (JGI-PGF)"/>
            <person name="Walter F."/>
            <person name="Albersmeier A."/>
            <person name="Kalinowski J."/>
            <person name="Ruckert C."/>
        </authorList>
    </citation>
    <scope>NUCLEOTIDE SEQUENCE</scope>
    <source>
        <strain evidence="1">JCM 4790</strain>
    </source>
</reference>
<accession>A0A918NXI0</accession>
<proteinExistence type="predicted"/>
<sequence length="87" mass="10161">MVTADAAHTQHANCAWLRRRNAHYIAVVKASHPGLPGRLKRLPWTDVRLDHYDKATRHHRIEIRRLKTAAFRHLDCPDARQALRVVR</sequence>
<evidence type="ECO:0008006" key="3">
    <source>
        <dbReference type="Google" id="ProtNLM"/>
    </source>
</evidence>
<dbReference type="Proteomes" id="UP000619244">
    <property type="component" value="Unassembled WGS sequence"/>
</dbReference>
<name>A0A918NXI0_9ACTN</name>
<gene>
    <name evidence="1" type="ORF">GCM10010358_66070</name>
</gene>
<keyword evidence="2" id="KW-1185">Reference proteome</keyword>
<dbReference type="AlphaFoldDB" id="A0A918NXI0"/>
<organism evidence="1 2">
    <name type="scientific">Streptomyces minutiscleroticus</name>
    <dbReference type="NCBI Taxonomy" id="68238"/>
    <lineage>
        <taxon>Bacteria</taxon>
        <taxon>Bacillati</taxon>
        <taxon>Actinomycetota</taxon>
        <taxon>Actinomycetes</taxon>
        <taxon>Kitasatosporales</taxon>
        <taxon>Streptomycetaceae</taxon>
        <taxon>Streptomyces</taxon>
    </lineage>
</organism>
<evidence type="ECO:0000313" key="2">
    <source>
        <dbReference type="Proteomes" id="UP000619244"/>
    </source>
</evidence>